<gene>
    <name evidence="12" type="primary">ND4L</name>
</gene>
<reference evidence="12" key="1">
    <citation type="journal article" date="2008" name="Mol. Biol. Evol.">
        <title>Parallel evolution of truncated transfer RNA genes in arachnid mitochondrial genomes.</title>
        <authorList>
            <person name="Masta S.E."/>
            <person name="Boore J.L."/>
        </authorList>
    </citation>
    <scope>NUCLEOTIDE SEQUENCE</scope>
</reference>
<proteinExistence type="inferred from homology"/>
<evidence type="ECO:0000256" key="6">
    <source>
        <dbReference type="ARBA" id="ARBA00022989"/>
    </source>
</evidence>
<evidence type="ECO:0000256" key="7">
    <source>
        <dbReference type="ARBA" id="ARBA00023027"/>
    </source>
</evidence>
<organism evidence="12">
    <name type="scientific">Mastigoproctus giganteus</name>
    <name type="common">Giant vinegaroon</name>
    <name type="synonym">Thelyphonus giganteus</name>
    <dbReference type="NCBI Taxonomy" id="58767"/>
    <lineage>
        <taxon>Eukaryota</taxon>
        <taxon>Metazoa</taxon>
        <taxon>Ecdysozoa</taxon>
        <taxon>Arthropoda</taxon>
        <taxon>Chelicerata</taxon>
        <taxon>Arachnida</taxon>
        <taxon>Uropygi</taxon>
        <taxon>Thelyphonida</taxon>
        <taxon>Thelyphonidae</taxon>
        <taxon>Mastigoproctus</taxon>
    </lineage>
</organism>
<evidence type="ECO:0000256" key="1">
    <source>
        <dbReference type="ARBA" id="ARBA00004141"/>
    </source>
</evidence>
<keyword evidence="8 11" id="KW-0472">Membrane</keyword>
<dbReference type="GO" id="GO:0016020">
    <property type="term" value="C:membrane"/>
    <property type="evidence" value="ECO:0007669"/>
    <property type="project" value="UniProtKB-SubCell"/>
</dbReference>
<feature type="transmembrane region" description="Helical" evidence="11">
    <location>
        <begin position="30"/>
        <end position="49"/>
    </location>
</feature>
<keyword evidence="6 11" id="KW-1133">Transmembrane helix</keyword>
<evidence type="ECO:0000256" key="9">
    <source>
        <dbReference type="ARBA" id="ARBA00031586"/>
    </source>
</evidence>
<keyword evidence="4 11" id="KW-0812">Transmembrane</keyword>
<protein>
    <recommendedName>
        <fullName evidence="3">NADH-ubiquinone oxidoreductase chain 4L</fullName>
    </recommendedName>
    <alternativeName>
        <fullName evidence="9">NADH dehydrogenase subunit 4L</fullName>
    </alternativeName>
</protein>
<evidence type="ECO:0000256" key="5">
    <source>
        <dbReference type="ARBA" id="ARBA00022967"/>
    </source>
</evidence>
<name>B1Q0G0_MASGI</name>
<feature type="transmembrane region" description="Helical" evidence="11">
    <location>
        <begin position="55"/>
        <end position="79"/>
    </location>
</feature>
<evidence type="ECO:0000313" key="12">
    <source>
        <dbReference type="EMBL" id="ACA51966.1"/>
    </source>
</evidence>
<dbReference type="EMBL" id="EU520643">
    <property type="protein sequence ID" value="ACA51966.1"/>
    <property type="molecule type" value="Genomic_DNA"/>
</dbReference>
<evidence type="ECO:0000256" key="4">
    <source>
        <dbReference type="ARBA" id="ARBA00022692"/>
    </source>
</evidence>
<evidence type="ECO:0000256" key="3">
    <source>
        <dbReference type="ARBA" id="ARBA00016612"/>
    </source>
</evidence>
<dbReference type="Pfam" id="PF00420">
    <property type="entry name" value="Oxidored_q2"/>
    <property type="match status" value="1"/>
</dbReference>
<keyword evidence="5" id="KW-1278">Translocase</keyword>
<sequence length="92" mass="10341">MMMIWGGSMAIFIAGLSSFIFRFKHVILMLLSLEMMMLGIFLGLVYILVGSSFEWLILMFIPMMICEGGLGLGLLVFMIRSFGSDYVNLSII</sequence>
<accession>B1Q0G0</accession>
<keyword evidence="7" id="KW-0520">NAD</keyword>
<feature type="transmembrane region" description="Helical" evidence="11">
    <location>
        <begin position="6"/>
        <end position="23"/>
    </location>
</feature>
<comment type="subcellular location">
    <subcellularLocation>
        <location evidence="1">Membrane</location>
        <topology evidence="1">Multi-pass membrane protein</topology>
    </subcellularLocation>
</comment>
<dbReference type="GO" id="GO:0008137">
    <property type="term" value="F:NADH dehydrogenase (ubiquinone) activity"/>
    <property type="evidence" value="ECO:0007669"/>
    <property type="project" value="UniProtKB-EC"/>
</dbReference>
<comment type="similarity">
    <text evidence="2">Belongs to the complex I subunit 4L family.</text>
</comment>
<comment type="catalytic activity">
    <reaction evidence="10">
        <text>a ubiquinone + NADH + 5 H(+)(in) = a ubiquinol + NAD(+) + 4 H(+)(out)</text>
        <dbReference type="Rhea" id="RHEA:29091"/>
        <dbReference type="Rhea" id="RHEA-COMP:9565"/>
        <dbReference type="Rhea" id="RHEA-COMP:9566"/>
        <dbReference type="ChEBI" id="CHEBI:15378"/>
        <dbReference type="ChEBI" id="CHEBI:16389"/>
        <dbReference type="ChEBI" id="CHEBI:17976"/>
        <dbReference type="ChEBI" id="CHEBI:57540"/>
        <dbReference type="ChEBI" id="CHEBI:57945"/>
        <dbReference type="EC" id="7.1.1.2"/>
    </reaction>
</comment>
<evidence type="ECO:0000256" key="8">
    <source>
        <dbReference type="ARBA" id="ARBA00023136"/>
    </source>
</evidence>
<geneLocation type="mitochondrion" evidence="12"/>
<dbReference type="Gene3D" id="1.10.287.3510">
    <property type="match status" value="1"/>
</dbReference>
<keyword evidence="12" id="KW-0496">Mitochondrion</keyword>
<evidence type="ECO:0000256" key="2">
    <source>
        <dbReference type="ARBA" id="ARBA00010519"/>
    </source>
</evidence>
<evidence type="ECO:0000256" key="10">
    <source>
        <dbReference type="ARBA" id="ARBA00049551"/>
    </source>
</evidence>
<dbReference type="InterPro" id="IPR039428">
    <property type="entry name" value="NUOK/Mnh_C1-like"/>
</dbReference>
<evidence type="ECO:0000256" key="11">
    <source>
        <dbReference type="SAM" id="Phobius"/>
    </source>
</evidence>
<dbReference type="AlphaFoldDB" id="B1Q0G0"/>